<protein>
    <submittedName>
        <fullName evidence="3">CPBP family intramembrane glutamic endopeptidase</fullName>
        <ecNumber evidence="3">3.4.-.-</ecNumber>
    </submittedName>
</protein>
<keyword evidence="4" id="KW-1185">Reference proteome</keyword>
<evidence type="ECO:0000313" key="3">
    <source>
        <dbReference type="EMBL" id="WOK09524.1"/>
    </source>
</evidence>
<dbReference type="PANTHER" id="PTHR36435:SF1">
    <property type="entry name" value="CAAX AMINO TERMINAL PROTEASE FAMILY PROTEIN"/>
    <property type="match status" value="1"/>
</dbReference>
<name>A0ABZ0IZF5_9BACT</name>
<dbReference type="RefSeq" id="WP_317492139.1">
    <property type="nucleotide sequence ID" value="NZ_CP136051.1"/>
</dbReference>
<evidence type="ECO:0000256" key="1">
    <source>
        <dbReference type="SAM" id="Phobius"/>
    </source>
</evidence>
<organism evidence="3 4">
    <name type="scientific">Imperialibacter roseus</name>
    <dbReference type="NCBI Taxonomy" id="1324217"/>
    <lineage>
        <taxon>Bacteria</taxon>
        <taxon>Pseudomonadati</taxon>
        <taxon>Bacteroidota</taxon>
        <taxon>Cytophagia</taxon>
        <taxon>Cytophagales</taxon>
        <taxon>Flammeovirgaceae</taxon>
        <taxon>Imperialibacter</taxon>
    </lineage>
</organism>
<feature type="transmembrane region" description="Helical" evidence="1">
    <location>
        <begin position="48"/>
        <end position="67"/>
    </location>
</feature>
<dbReference type="Proteomes" id="UP001302349">
    <property type="component" value="Chromosome"/>
</dbReference>
<proteinExistence type="predicted"/>
<reference evidence="3 4" key="1">
    <citation type="journal article" date="2023" name="Microbiol. Resour. Announc.">
        <title>Complete Genome Sequence of Imperialibacter roseus strain P4T.</title>
        <authorList>
            <person name="Tizabi D.R."/>
            <person name="Bachvaroff T."/>
            <person name="Hill R.T."/>
        </authorList>
    </citation>
    <scope>NUCLEOTIDE SEQUENCE [LARGE SCALE GENOMIC DNA]</scope>
    <source>
        <strain evidence="3 4">P4T</strain>
    </source>
</reference>
<gene>
    <name evidence="3" type="ORF">RT717_12830</name>
</gene>
<feature type="transmembrane region" description="Helical" evidence="1">
    <location>
        <begin position="235"/>
        <end position="260"/>
    </location>
</feature>
<dbReference type="InterPro" id="IPR052710">
    <property type="entry name" value="CAAX_protease"/>
</dbReference>
<dbReference type="EMBL" id="CP136051">
    <property type="protein sequence ID" value="WOK09524.1"/>
    <property type="molecule type" value="Genomic_DNA"/>
</dbReference>
<sequence length="268" mass="29902">MEETTQTYYPTLKQSFGLIGLLLLFSLAGAIPMIIIKGMHLNNGVYEQVAQLAMYVISFALVIELAWKNIRKQGLWDPTPKRQMVGMEIIAVLVIMTIATIIIVDPIIELIPMPEYFKLLFEELMKPDLTSFLTLVVAAPILEELLFRGIILEGLLKNYSPPKAIIWSALIFGIAHFNPWQAIGATATGVLIGWAYVRTNSLIPGIIIHFFNNLFAFALMAFISGDVEDMTLPNLIGNNAVYLAILAIALATLVVGYRFIERWSEIKS</sequence>
<keyword evidence="1" id="KW-0472">Membrane</keyword>
<dbReference type="InterPro" id="IPR003675">
    <property type="entry name" value="Rce1/LyrA-like_dom"/>
</dbReference>
<feature type="transmembrane region" description="Helical" evidence="1">
    <location>
        <begin position="202"/>
        <end position="223"/>
    </location>
</feature>
<feature type="domain" description="CAAX prenyl protease 2/Lysostaphin resistance protein A-like" evidence="2">
    <location>
        <begin position="129"/>
        <end position="215"/>
    </location>
</feature>
<evidence type="ECO:0000313" key="4">
    <source>
        <dbReference type="Proteomes" id="UP001302349"/>
    </source>
</evidence>
<keyword evidence="1" id="KW-1133">Transmembrane helix</keyword>
<feature type="transmembrane region" description="Helical" evidence="1">
    <location>
        <begin position="164"/>
        <end position="196"/>
    </location>
</feature>
<dbReference type="PANTHER" id="PTHR36435">
    <property type="entry name" value="SLR1288 PROTEIN"/>
    <property type="match status" value="1"/>
</dbReference>
<keyword evidence="1" id="KW-0812">Transmembrane</keyword>
<feature type="transmembrane region" description="Helical" evidence="1">
    <location>
        <begin position="16"/>
        <end position="36"/>
    </location>
</feature>
<dbReference type="EC" id="3.4.-.-" evidence="3"/>
<evidence type="ECO:0000259" key="2">
    <source>
        <dbReference type="Pfam" id="PF02517"/>
    </source>
</evidence>
<keyword evidence="3" id="KW-0378">Hydrolase</keyword>
<dbReference type="GO" id="GO:0016787">
    <property type="term" value="F:hydrolase activity"/>
    <property type="evidence" value="ECO:0007669"/>
    <property type="project" value="UniProtKB-KW"/>
</dbReference>
<dbReference type="Pfam" id="PF02517">
    <property type="entry name" value="Rce1-like"/>
    <property type="match status" value="1"/>
</dbReference>
<feature type="transmembrane region" description="Helical" evidence="1">
    <location>
        <begin position="88"/>
        <end position="111"/>
    </location>
</feature>
<accession>A0ABZ0IZF5</accession>